<dbReference type="PANTHER" id="PTHR39453">
    <property type="entry name" value="PHOSPHATE PROPANOYLTRANSFERASE"/>
    <property type="match status" value="1"/>
</dbReference>
<comment type="cofactor">
    <cofactor evidence="1">
        <name>Zn(2+)</name>
        <dbReference type="ChEBI" id="CHEBI:29105"/>
    </cofactor>
</comment>
<evidence type="ECO:0000256" key="8">
    <source>
        <dbReference type="ARBA" id="ARBA00023315"/>
    </source>
</evidence>
<dbReference type="Proteomes" id="UP000199309">
    <property type="component" value="Unassembled WGS sequence"/>
</dbReference>
<comment type="pathway">
    <text evidence="10">Polyol metabolism; 1,2-propanediol degradation.</text>
</comment>
<gene>
    <name evidence="11" type="ORF">SAMN05660299_00739</name>
</gene>
<dbReference type="GO" id="GO:0046872">
    <property type="term" value="F:metal ion binding"/>
    <property type="evidence" value="ECO:0007669"/>
    <property type="project" value="UniProtKB-KW"/>
</dbReference>
<dbReference type="AlphaFoldDB" id="A0A1G9SJ65"/>
<reference evidence="11 12" key="1">
    <citation type="submission" date="2016-10" db="EMBL/GenBank/DDBJ databases">
        <authorList>
            <person name="de Groot N.N."/>
        </authorList>
    </citation>
    <scope>NUCLEOTIDE SEQUENCE [LARGE SCALE GENOMIC DNA]</scope>
    <source>
        <strain evidence="11 12">DSM 16981</strain>
    </source>
</reference>
<evidence type="ECO:0000256" key="6">
    <source>
        <dbReference type="ARBA" id="ARBA00022723"/>
    </source>
</evidence>
<keyword evidence="12" id="KW-1185">Reference proteome</keyword>
<name>A0A1G9SJ65_9FIRM</name>
<dbReference type="PANTHER" id="PTHR39453:SF1">
    <property type="entry name" value="PHOSPHATE PROPANOYLTRANSFERASE"/>
    <property type="match status" value="1"/>
</dbReference>
<sequence length="214" mass="23474">MEEQDLFDLITARIQDKVIQYDKGKIKVGVSNHHVHVSRENLDILYGTDYALTQKSKLGQPGQFAAKETVTLKGPKGEFKNVRILGPIRRQSQVEISKTDSFRLGIAAPITLSGHLEGTPGITLIGPRGSVELPQGVIIAKRHIHMTPAQAAERGLHDNQIVSVETFGERQGVLGDVVIRVSEASALEIHVDVDEANACSLKNKDYVMICPESY</sequence>
<dbReference type="PIRSF" id="PIRSF010130">
    <property type="entry name" value="PduL"/>
    <property type="match status" value="1"/>
</dbReference>
<keyword evidence="7" id="KW-0862">Zinc</keyword>
<evidence type="ECO:0000256" key="9">
    <source>
        <dbReference type="ARBA" id="ARBA00047589"/>
    </source>
</evidence>
<evidence type="ECO:0000313" key="12">
    <source>
        <dbReference type="Proteomes" id="UP000199309"/>
    </source>
</evidence>
<dbReference type="RefSeq" id="WP_091648247.1">
    <property type="nucleotide sequence ID" value="NZ_FNHQ01000005.1"/>
</dbReference>
<evidence type="ECO:0000256" key="3">
    <source>
        <dbReference type="ARBA" id="ARBA00012206"/>
    </source>
</evidence>
<protein>
    <recommendedName>
        <fullName evidence="4 10">Phosphate propanoyltransferase</fullName>
        <ecNumber evidence="3 10">2.3.1.222</ecNumber>
    </recommendedName>
</protein>
<evidence type="ECO:0000256" key="4">
    <source>
        <dbReference type="ARBA" id="ARBA00020837"/>
    </source>
</evidence>
<dbReference type="EC" id="2.3.1.222" evidence="3 10"/>
<accession>A0A1G9SJ65</accession>
<evidence type="ECO:0000256" key="1">
    <source>
        <dbReference type="ARBA" id="ARBA00001947"/>
    </source>
</evidence>
<evidence type="ECO:0000256" key="2">
    <source>
        <dbReference type="ARBA" id="ARBA00007342"/>
    </source>
</evidence>
<organism evidence="11 12">
    <name type="scientific">Megasphaera paucivorans</name>
    <dbReference type="NCBI Taxonomy" id="349095"/>
    <lineage>
        <taxon>Bacteria</taxon>
        <taxon>Bacillati</taxon>
        <taxon>Bacillota</taxon>
        <taxon>Negativicutes</taxon>
        <taxon>Veillonellales</taxon>
        <taxon>Veillonellaceae</taxon>
        <taxon>Megasphaera</taxon>
    </lineage>
</organism>
<evidence type="ECO:0000256" key="5">
    <source>
        <dbReference type="ARBA" id="ARBA00022679"/>
    </source>
</evidence>
<dbReference type="OrthoDB" id="9784365at2"/>
<comment type="catalytic activity">
    <reaction evidence="9 10">
        <text>propanoyl-CoA + phosphate = propanoyl phosphate + CoA</text>
        <dbReference type="Rhea" id="RHEA:28046"/>
        <dbReference type="ChEBI" id="CHEBI:43474"/>
        <dbReference type="ChEBI" id="CHEBI:57287"/>
        <dbReference type="ChEBI" id="CHEBI:57392"/>
        <dbReference type="ChEBI" id="CHEBI:58933"/>
        <dbReference type="EC" id="2.3.1.222"/>
    </reaction>
</comment>
<comment type="function">
    <text evidence="10">Involved in 1,2-propanediol (1,2-PD) degradation by catalyzing the conversion of propanoyl-CoA to propanoyl-phosphate.</text>
</comment>
<keyword evidence="6" id="KW-0479">Metal-binding</keyword>
<evidence type="ECO:0000313" key="11">
    <source>
        <dbReference type="EMBL" id="SDM35340.1"/>
    </source>
</evidence>
<dbReference type="GO" id="GO:0016747">
    <property type="term" value="F:acyltransferase activity, transferring groups other than amino-acyl groups"/>
    <property type="evidence" value="ECO:0007669"/>
    <property type="project" value="InterPro"/>
</dbReference>
<evidence type="ECO:0000256" key="10">
    <source>
        <dbReference type="PIRNR" id="PIRNR010130"/>
    </source>
</evidence>
<dbReference type="GO" id="GO:0051144">
    <property type="term" value="P:1,2-propanediol catabolic process"/>
    <property type="evidence" value="ECO:0007669"/>
    <property type="project" value="UniProtKB-UniPathway"/>
</dbReference>
<keyword evidence="5 10" id="KW-0808">Transferase</keyword>
<proteinExistence type="inferred from homology"/>
<dbReference type="Pfam" id="PF06130">
    <property type="entry name" value="PTAC"/>
    <property type="match status" value="1"/>
</dbReference>
<dbReference type="InterPro" id="IPR008300">
    <property type="entry name" value="PTAC"/>
</dbReference>
<dbReference type="NCBIfam" id="NF011652">
    <property type="entry name" value="PRK15070.1"/>
    <property type="match status" value="1"/>
</dbReference>
<dbReference type="EMBL" id="FNHQ01000005">
    <property type="protein sequence ID" value="SDM35340.1"/>
    <property type="molecule type" value="Genomic_DNA"/>
</dbReference>
<evidence type="ECO:0000256" key="7">
    <source>
        <dbReference type="ARBA" id="ARBA00022833"/>
    </source>
</evidence>
<keyword evidence="8 10" id="KW-0012">Acyltransferase</keyword>
<dbReference type="UniPathway" id="UPA00621"/>
<dbReference type="STRING" id="349095.SAMN05660299_00739"/>
<comment type="similarity">
    <text evidence="2 10">Belongs to the PduL family.</text>
</comment>